<organism evidence="3 4">
    <name type="scientific">Marasmius crinis-equi</name>
    <dbReference type="NCBI Taxonomy" id="585013"/>
    <lineage>
        <taxon>Eukaryota</taxon>
        <taxon>Fungi</taxon>
        <taxon>Dikarya</taxon>
        <taxon>Basidiomycota</taxon>
        <taxon>Agaricomycotina</taxon>
        <taxon>Agaricomycetes</taxon>
        <taxon>Agaricomycetidae</taxon>
        <taxon>Agaricales</taxon>
        <taxon>Marasmiineae</taxon>
        <taxon>Marasmiaceae</taxon>
        <taxon>Marasmius</taxon>
    </lineage>
</organism>
<reference evidence="3 4" key="1">
    <citation type="submission" date="2024-02" db="EMBL/GenBank/DDBJ databases">
        <title>A draft genome for the cacao thread blight pathogen Marasmius crinis-equi.</title>
        <authorList>
            <person name="Cohen S.P."/>
            <person name="Baruah I.K."/>
            <person name="Amoako-Attah I."/>
            <person name="Bukari Y."/>
            <person name="Meinhardt L.W."/>
            <person name="Bailey B.A."/>
        </authorList>
    </citation>
    <scope>NUCLEOTIDE SEQUENCE [LARGE SCALE GENOMIC DNA]</scope>
    <source>
        <strain evidence="3 4">GH-76</strain>
    </source>
</reference>
<keyword evidence="4" id="KW-1185">Reference proteome</keyword>
<dbReference type="Proteomes" id="UP001465976">
    <property type="component" value="Unassembled WGS sequence"/>
</dbReference>
<keyword evidence="2" id="KW-0812">Transmembrane</keyword>
<feature type="transmembrane region" description="Helical" evidence="2">
    <location>
        <begin position="100"/>
        <end position="118"/>
    </location>
</feature>
<keyword evidence="2" id="KW-1133">Transmembrane helix</keyword>
<sequence>MSYAAVAGSNLPPNQAQPDPALLNTERPQSDNVADDGAKVNVVHPSFKENPATVTSETRPPPDSERERERERERAKDRARRRIHDAEEEGLYLWRVAKHYLLRPGVAGGLVGLVNLGLLAGASRSFYTQPHLRRDPKVLSSTIAGAFALLTLEGYAAEKYRETPRGQEEERRARREGAIIYRQLREHLLRPGVLGGLVGLVNAAILGTVGYFSYTNWDKPTWDRRIVSAVSVGLLTLWGGEGVIAERYRASHR</sequence>
<feature type="compositionally biased region" description="Basic and acidic residues" evidence="1">
    <location>
        <begin position="60"/>
        <end position="76"/>
    </location>
</feature>
<evidence type="ECO:0000256" key="1">
    <source>
        <dbReference type="SAM" id="MobiDB-lite"/>
    </source>
</evidence>
<evidence type="ECO:0000313" key="3">
    <source>
        <dbReference type="EMBL" id="KAL0580323.1"/>
    </source>
</evidence>
<proteinExistence type="predicted"/>
<evidence type="ECO:0000256" key="2">
    <source>
        <dbReference type="SAM" id="Phobius"/>
    </source>
</evidence>
<dbReference type="EMBL" id="JBAHYK010000033">
    <property type="protein sequence ID" value="KAL0580323.1"/>
    <property type="molecule type" value="Genomic_DNA"/>
</dbReference>
<protein>
    <submittedName>
        <fullName evidence="3">Uncharacterized protein</fullName>
    </submittedName>
</protein>
<feature type="region of interest" description="Disordered" evidence="1">
    <location>
        <begin position="1"/>
        <end position="80"/>
    </location>
</feature>
<comment type="caution">
    <text evidence="3">The sequence shown here is derived from an EMBL/GenBank/DDBJ whole genome shotgun (WGS) entry which is preliminary data.</text>
</comment>
<keyword evidence="2" id="KW-0472">Membrane</keyword>
<feature type="transmembrane region" description="Helical" evidence="2">
    <location>
        <begin position="138"/>
        <end position="157"/>
    </location>
</feature>
<evidence type="ECO:0000313" key="4">
    <source>
        <dbReference type="Proteomes" id="UP001465976"/>
    </source>
</evidence>
<name>A0ABR3FXQ0_9AGAR</name>
<gene>
    <name evidence="3" type="ORF">V5O48_001660</name>
</gene>
<feature type="transmembrane region" description="Helical" evidence="2">
    <location>
        <begin position="226"/>
        <end position="245"/>
    </location>
</feature>
<accession>A0ABR3FXQ0</accession>
<feature type="transmembrane region" description="Helical" evidence="2">
    <location>
        <begin position="192"/>
        <end position="214"/>
    </location>
</feature>